<organism evidence="2 3">
    <name type="scientific">Scophthalmus maximus</name>
    <name type="common">Turbot</name>
    <name type="synonym">Psetta maxima</name>
    <dbReference type="NCBI Taxonomy" id="52904"/>
    <lineage>
        <taxon>Eukaryota</taxon>
        <taxon>Metazoa</taxon>
        <taxon>Chordata</taxon>
        <taxon>Craniata</taxon>
        <taxon>Vertebrata</taxon>
        <taxon>Euteleostomi</taxon>
        <taxon>Actinopterygii</taxon>
        <taxon>Neopterygii</taxon>
        <taxon>Teleostei</taxon>
        <taxon>Neoteleostei</taxon>
        <taxon>Acanthomorphata</taxon>
        <taxon>Carangaria</taxon>
        <taxon>Pleuronectiformes</taxon>
        <taxon>Pleuronectoidei</taxon>
        <taxon>Scophthalmidae</taxon>
        <taxon>Scophthalmus</taxon>
    </lineage>
</organism>
<reference evidence="2 3" key="1">
    <citation type="submission" date="2019-06" db="EMBL/GenBank/DDBJ databases">
        <title>Draft genomes of female and male turbot (Scophthalmus maximus).</title>
        <authorList>
            <person name="Xu H."/>
            <person name="Xu X.-W."/>
            <person name="Shao C."/>
            <person name="Chen S."/>
        </authorList>
    </citation>
    <scope>NUCLEOTIDE SEQUENCE [LARGE SCALE GENOMIC DNA]</scope>
    <source>
        <strain evidence="2">Ysfricsl-2016a</strain>
        <tissue evidence="2">Blood</tissue>
    </source>
</reference>
<keyword evidence="1" id="KW-0812">Transmembrane</keyword>
<gene>
    <name evidence="2" type="ORF">F2P81_012256</name>
</gene>
<evidence type="ECO:0000313" key="2">
    <source>
        <dbReference type="EMBL" id="KAF0034498.1"/>
    </source>
</evidence>
<name>A0A6A4SQW2_SCOMX</name>
<proteinExistence type="predicted"/>
<keyword evidence="1" id="KW-1133">Transmembrane helix</keyword>
<feature type="transmembrane region" description="Helical" evidence="1">
    <location>
        <begin position="50"/>
        <end position="73"/>
    </location>
</feature>
<dbReference type="AlphaFoldDB" id="A0A6A4SQW2"/>
<comment type="caution">
    <text evidence="2">The sequence shown here is derived from an EMBL/GenBank/DDBJ whole genome shotgun (WGS) entry which is preliminary data.</text>
</comment>
<evidence type="ECO:0000313" key="3">
    <source>
        <dbReference type="Proteomes" id="UP000438429"/>
    </source>
</evidence>
<dbReference type="Proteomes" id="UP000438429">
    <property type="component" value="Unassembled WGS sequence"/>
</dbReference>
<dbReference type="EMBL" id="VEVO01000011">
    <property type="protein sequence ID" value="KAF0034498.1"/>
    <property type="molecule type" value="Genomic_DNA"/>
</dbReference>
<keyword evidence="1" id="KW-0472">Membrane</keyword>
<sequence>MQLIDCGRFDTFVDRKTPPKKITPQLIDCGRFDTFVDRKPPPQKNYSCDFFIVVLFLFRLFVFVMLTLDSLVFRYKETNARSPWCPRGVQNELTPQLPLTNESCWFHRDASYVTYVCCVSVRTGASSAPHMSLACRPSAITPAHEKRNVAVFAGGYAIRNRSALSA</sequence>
<protein>
    <submittedName>
        <fullName evidence="2">Uncharacterized protein</fullName>
    </submittedName>
</protein>
<accession>A0A6A4SQW2</accession>
<evidence type="ECO:0000256" key="1">
    <source>
        <dbReference type="SAM" id="Phobius"/>
    </source>
</evidence>